<dbReference type="OrthoDB" id="9798107at2"/>
<dbReference type="Pfam" id="PF03747">
    <property type="entry name" value="ADP_ribosyl_GH"/>
    <property type="match status" value="1"/>
</dbReference>
<keyword evidence="3" id="KW-0460">Magnesium</keyword>
<dbReference type="GO" id="GO:0016787">
    <property type="term" value="F:hydrolase activity"/>
    <property type="evidence" value="ECO:0007669"/>
    <property type="project" value="UniProtKB-KW"/>
</dbReference>
<evidence type="ECO:0000256" key="3">
    <source>
        <dbReference type="PIRSR" id="PIRSR605502-1"/>
    </source>
</evidence>
<comment type="similarity">
    <text evidence="1">Belongs to the ADP-ribosylglycohydrolase family.</text>
</comment>
<reference evidence="4 5" key="1">
    <citation type="submission" date="2018-12" db="EMBL/GenBank/DDBJ databases">
        <authorList>
            <person name="Sun L."/>
            <person name="Chen Z."/>
        </authorList>
    </citation>
    <scope>NUCLEOTIDE SEQUENCE [LARGE SCALE GENOMIC DNA]</scope>
    <source>
        <strain evidence="4 5">3-5-3</strain>
    </source>
</reference>
<feature type="binding site" evidence="3">
    <location>
        <position position="264"/>
    </location>
    <ligand>
        <name>Mg(2+)</name>
        <dbReference type="ChEBI" id="CHEBI:18420"/>
        <label>1</label>
    </ligand>
</feature>
<keyword evidence="3" id="KW-0479">Metal-binding</keyword>
<organism evidence="4 5">
    <name type="scientific">Paenibacillus zeisoli</name>
    <dbReference type="NCBI Taxonomy" id="2496267"/>
    <lineage>
        <taxon>Bacteria</taxon>
        <taxon>Bacillati</taxon>
        <taxon>Bacillota</taxon>
        <taxon>Bacilli</taxon>
        <taxon>Bacillales</taxon>
        <taxon>Paenibacillaceae</taxon>
        <taxon>Paenibacillus</taxon>
    </lineage>
</organism>
<keyword evidence="5" id="KW-1185">Reference proteome</keyword>
<dbReference type="SUPFAM" id="SSF101478">
    <property type="entry name" value="ADP-ribosylglycohydrolase"/>
    <property type="match status" value="1"/>
</dbReference>
<feature type="binding site" evidence="3">
    <location>
        <position position="52"/>
    </location>
    <ligand>
        <name>Mg(2+)</name>
        <dbReference type="ChEBI" id="CHEBI:18420"/>
        <label>1</label>
    </ligand>
</feature>
<dbReference type="AlphaFoldDB" id="A0A433XNL7"/>
<evidence type="ECO:0000256" key="2">
    <source>
        <dbReference type="ARBA" id="ARBA00022801"/>
    </source>
</evidence>
<dbReference type="PANTHER" id="PTHR16222">
    <property type="entry name" value="ADP-RIBOSYLGLYCOHYDROLASE"/>
    <property type="match status" value="1"/>
</dbReference>
<feature type="binding site" evidence="3">
    <location>
        <position position="51"/>
    </location>
    <ligand>
        <name>Mg(2+)</name>
        <dbReference type="ChEBI" id="CHEBI:18420"/>
        <label>1</label>
    </ligand>
</feature>
<protein>
    <submittedName>
        <fullName evidence="4">ADP-ribosylglycohydrolase family protein</fullName>
    </submittedName>
</protein>
<dbReference type="RefSeq" id="WP_127197356.1">
    <property type="nucleotide sequence ID" value="NZ_RZNX01000001.1"/>
</dbReference>
<dbReference type="Gene3D" id="1.10.4080.10">
    <property type="entry name" value="ADP-ribosylation/Crystallin J1"/>
    <property type="match status" value="1"/>
</dbReference>
<dbReference type="Proteomes" id="UP000272464">
    <property type="component" value="Unassembled WGS sequence"/>
</dbReference>
<sequence length="309" mass="34076">MNKIKSGILGLCIGDALGVPVEFLGRDLLKRTPLTDMIGYGSHQQPAGTWSDDASLTLCLVESLAECGSLNLNDLAAKCVDWLRGTRWTPHGEVFDIGIATRQALERIAQESVQPERAGGEDEFSNGNGSLMRILPLAYYLNANEQEDFISAVTGVSSITHRHPISILACVFYVKYASYLIRGKNLQESYLESVEYMKETFPANPYLARYERLLSGQIAQLEETEIQSSGYVIHTLEASVWSLLTTNSYQEAVLRAVNLGEDTDTTGAVTGGLAGIYYGLEGLPQQWVQMLARADDIDSLCERFETIFN</sequence>
<keyword evidence="2 4" id="KW-0378">Hydrolase</keyword>
<dbReference type="InterPro" id="IPR050792">
    <property type="entry name" value="ADP-ribosylglycohydrolase"/>
</dbReference>
<dbReference type="GO" id="GO:0046872">
    <property type="term" value="F:metal ion binding"/>
    <property type="evidence" value="ECO:0007669"/>
    <property type="project" value="UniProtKB-KW"/>
</dbReference>
<feature type="binding site" evidence="3">
    <location>
        <position position="53"/>
    </location>
    <ligand>
        <name>Mg(2+)</name>
        <dbReference type="ChEBI" id="CHEBI:18420"/>
        <label>1</label>
    </ligand>
</feature>
<comment type="cofactor">
    <cofactor evidence="3">
        <name>Mg(2+)</name>
        <dbReference type="ChEBI" id="CHEBI:18420"/>
    </cofactor>
    <text evidence="3">Binds 2 magnesium ions per subunit.</text>
</comment>
<name>A0A433XNL7_9BACL</name>
<accession>A0A433XNL7</accession>
<gene>
    <name evidence="4" type="ORF">EJP77_01135</name>
</gene>
<dbReference type="EMBL" id="RZNX01000001">
    <property type="protein sequence ID" value="RUT35656.1"/>
    <property type="molecule type" value="Genomic_DNA"/>
</dbReference>
<comment type="caution">
    <text evidence="4">The sequence shown here is derived from an EMBL/GenBank/DDBJ whole genome shotgun (WGS) entry which is preliminary data.</text>
</comment>
<dbReference type="InterPro" id="IPR036705">
    <property type="entry name" value="Ribosyl_crysJ1_sf"/>
</dbReference>
<feature type="binding site" evidence="3">
    <location>
        <position position="262"/>
    </location>
    <ligand>
        <name>Mg(2+)</name>
        <dbReference type="ChEBI" id="CHEBI:18420"/>
        <label>1</label>
    </ligand>
</feature>
<dbReference type="PANTHER" id="PTHR16222:SF24">
    <property type="entry name" value="ADP-RIBOSYLHYDROLASE ARH3"/>
    <property type="match status" value="1"/>
</dbReference>
<proteinExistence type="inferred from homology"/>
<feature type="binding site" evidence="3">
    <location>
        <position position="265"/>
    </location>
    <ligand>
        <name>Mg(2+)</name>
        <dbReference type="ChEBI" id="CHEBI:18420"/>
        <label>1</label>
    </ligand>
</feature>
<evidence type="ECO:0000313" key="4">
    <source>
        <dbReference type="EMBL" id="RUT35656.1"/>
    </source>
</evidence>
<evidence type="ECO:0000256" key="1">
    <source>
        <dbReference type="ARBA" id="ARBA00010702"/>
    </source>
</evidence>
<dbReference type="InterPro" id="IPR005502">
    <property type="entry name" value="Ribosyl_crysJ1"/>
</dbReference>
<evidence type="ECO:0000313" key="5">
    <source>
        <dbReference type="Proteomes" id="UP000272464"/>
    </source>
</evidence>